<protein>
    <submittedName>
        <fullName evidence="1">Protein STRUBBELIG-RECEPTOR FAMILY 6</fullName>
    </submittedName>
</protein>
<comment type="caution">
    <text evidence="1">The sequence shown here is derived from an EMBL/GenBank/DDBJ whole genome shotgun (WGS) entry which is preliminary data.</text>
</comment>
<dbReference type="EMBL" id="CM039176">
    <property type="protein sequence ID" value="KAH9713931.1"/>
    <property type="molecule type" value="Genomic_DNA"/>
</dbReference>
<sequence length="687" mass="75178">MKEILLEICWHIISINIFPLVYMLNEFPVGSSALKIMYSSLNSPSQLSQWSATGDDPCGQSWKGVICSGQRVTELKLSGLGLSGSMGYQLSSLTALTNLDLGNNKFTGNVPYYFSQMKTLKYLNIAHNQLQGQLNDMFGQLPSLSTLDLSFNTLSGNLPQSFSSLSSLSSLYLQNNQFSGTIDVLANLPLDNLNIANNRFTGWVPEQLKNINLQKDGNSWSSGPAPPPPPGTPPARKNNPKHKSDSNKSPSESEGGSKKSGIGGGGIAGILISLFVVGGIVAFFLVKRRRSRRSSTDIEKLDNQPFAPLAASSNESSSSIDTKTFDTAVSINLRPPPIDRHKSFDEEDFSKKSIVVKKAVKAPTNVTSYSIADLQMATGSFNVENLLGEGTFGRVYRAQFADGKVLAVKKIDSSALPSEMCDDFIEMVSNISQLHHPNIMELVGYCSEYGQHLLVYEFRKNGSLHDFLHLLDEDNKPLIWNSRVKIALGTARALEYLHEVCSLSVVHKNIKSANILLDNELNPQLSDCGLASNMPNADEALNNDAGSGYGAPEVAMSGQYNIKSDVYSFGVVMLELLTGRKPFDSSRPRLEQSLVRWATPQLHDIDALAKMVDPALKGLYPVKSLSRFADVIALCVQPEPEFRPPMSEVVQALVRLVQRANMSKRTIGNDQGPTTPRGDNQDTQDYM</sequence>
<evidence type="ECO:0000313" key="1">
    <source>
        <dbReference type="EMBL" id="KAH9713931.1"/>
    </source>
</evidence>
<evidence type="ECO:0000313" key="2">
    <source>
        <dbReference type="Proteomes" id="UP000829398"/>
    </source>
</evidence>
<organism evidence="1 2">
    <name type="scientific">Citrus sinensis</name>
    <name type="common">Sweet orange</name>
    <name type="synonym">Citrus aurantium var. sinensis</name>
    <dbReference type="NCBI Taxonomy" id="2711"/>
    <lineage>
        <taxon>Eukaryota</taxon>
        <taxon>Viridiplantae</taxon>
        <taxon>Streptophyta</taxon>
        <taxon>Embryophyta</taxon>
        <taxon>Tracheophyta</taxon>
        <taxon>Spermatophyta</taxon>
        <taxon>Magnoliopsida</taxon>
        <taxon>eudicotyledons</taxon>
        <taxon>Gunneridae</taxon>
        <taxon>Pentapetalae</taxon>
        <taxon>rosids</taxon>
        <taxon>malvids</taxon>
        <taxon>Sapindales</taxon>
        <taxon>Rutaceae</taxon>
        <taxon>Aurantioideae</taxon>
        <taxon>Citrus</taxon>
    </lineage>
</organism>
<keyword evidence="2" id="KW-1185">Reference proteome</keyword>
<dbReference type="Proteomes" id="UP000829398">
    <property type="component" value="Chromosome 7"/>
</dbReference>
<proteinExistence type="predicted"/>
<reference evidence="2" key="1">
    <citation type="journal article" date="2023" name="Hortic. Res.">
        <title>A chromosome-level phased genome enabling allele-level studies in sweet orange: a case study on citrus Huanglongbing tolerance.</title>
        <authorList>
            <person name="Wu B."/>
            <person name="Yu Q."/>
            <person name="Deng Z."/>
            <person name="Duan Y."/>
            <person name="Luo F."/>
            <person name="Gmitter F. Jr."/>
        </authorList>
    </citation>
    <scope>NUCLEOTIDE SEQUENCE [LARGE SCALE GENOMIC DNA]</scope>
    <source>
        <strain evidence="2">cv. Valencia</strain>
    </source>
</reference>
<accession>A0ACB8J8R5</accession>
<name>A0ACB8J8R5_CITSI</name>
<gene>
    <name evidence="1" type="ORF">KPL71_020512</name>
</gene>